<dbReference type="Pfam" id="PF14200">
    <property type="entry name" value="RicinB_lectin_2"/>
    <property type="match status" value="1"/>
</dbReference>
<evidence type="ECO:0000313" key="3">
    <source>
        <dbReference type="Proteomes" id="UP000634668"/>
    </source>
</evidence>
<name>A0A918MQL2_9FLAO</name>
<evidence type="ECO:0000313" key="2">
    <source>
        <dbReference type="EMBL" id="GGW44450.1"/>
    </source>
</evidence>
<organism evidence="2 3">
    <name type="scientific">Arenibacter certesii</name>
    <dbReference type="NCBI Taxonomy" id="228955"/>
    <lineage>
        <taxon>Bacteria</taxon>
        <taxon>Pseudomonadati</taxon>
        <taxon>Bacteroidota</taxon>
        <taxon>Flavobacteriia</taxon>
        <taxon>Flavobacteriales</taxon>
        <taxon>Flavobacteriaceae</taxon>
        <taxon>Arenibacter</taxon>
    </lineage>
</organism>
<feature type="domain" description="Ricin B lectin" evidence="1">
    <location>
        <begin position="93"/>
        <end position="161"/>
    </location>
</feature>
<gene>
    <name evidence="2" type="ORF">GCM10007383_31120</name>
</gene>
<dbReference type="EMBL" id="BMWP01000025">
    <property type="protein sequence ID" value="GGW44450.1"/>
    <property type="molecule type" value="Genomic_DNA"/>
</dbReference>
<protein>
    <recommendedName>
        <fullName evidence="1">Ricin B lectin domain-containing protein</fullName>
    </recommendedName>
</protein>
<dbReference type="RefSeq" id="WP_157373904.1">
    <property type="nucleotide sequence ID" value="NZ_BMWP01000025.1"/>
</dbReference>
<comment type="caution">
    <text evidence="2">The sequence shown here is derived from an EMBL/GenBank/DDBJ whole genome shotgun (WGS) entry which is preliminary data.</text>
</comment>
<accession>A0A918MQL2</accession>
<dbReference type="InterPro" id="IPR000772">
    <property type="entry name" value="Ricin_B_lectin"/>
</dbReference>
<proteinExistence type="predicted"/>
<keyword evidence="3" id="KW-1185">Reference proteome</keyword>
<dbReference type="CDD" id="cd00161">
    <property type="entry name" value="beta-trefoil_Ricin-like"/>
    <property type="match status" value="1"/>
</dbReference>
<reference evidence="2" key="1">
    <citation type="journal article" date="2014" name="Int. J. Syst. Evol. Microbiol.">
        <title>Complete genome sequence of Corynebacterium casei LMG S-19264T (=DSM 44701T), isolated from a smear-ripened cheese.</title>
        <authorList>
            <consortium name="US DOE Joint Genome Institute (JGI-PGF)"/>
            <person name="Walter F."/>
            <person name="Albersmeier A."/>
            <person name="Kalinowski J."/>
            <person name="Ruckert C."/>
        </authorList>
    </citation>
    <scope>NUCLEOTIDE SEQUENCE</scope>
    <source>
        <strain evidence="2">KCTC 12113</strain>
    </source>
</reference>
<dbReference type="AlphaFoldDB" id="A0A918MQL2"/>
<reference evidence="2" key="2">
    <citation type="submission" date="2020-09" db="EMBL/GenBank/DDBJ databases">
        <authorList>
            <person name="Sun Q."/>
            <person name="Kim S."/>
        </authorList>
    </citation>
    <scope>NUCLEOTIDE SEQUENCE</scope>
    <source>
        <strain evidence="2">KCTC 12113</strain>
    </source>
</reference>
<sequence length="271" mass="30756">MASYYLKFQVKSSLQYLNILDCCNMNGAWACQGNAPTSDNFLWQILYAPKNTDWYLIQVKSSGQYLNVLDDGHKNGNWVGQGILIDSNNAPDNFLWKFSKPDKQGWFKIQVKSSKQYLNILNASNKNGQPACQGDNSEKDNFLWQKNHATNTITISATTKNPTPLVIHDDEGDSSHTHHGDDELTTKVTNGDTVIWQFEGDISCIDNVFERPRKDKKNDLFRMDPMRQRAPKDGIWLGVIGSLPPGSEESYAITYTVNGKHYTQDPKLKMR</sequence>
<evidence type="ECO:0000259" key="1">
    <source>
        <dbReference type="Pfam" id="PF14200"/>
    </source>
</evidence>
<dbReference type="SUPFAM" id="SSF50370">
    <property type="entry name" value="Ricin B-like lectins"/>
    <property type="match status" value="1"/>
</dbReference>
<dbReference type="Proteomes" id="UP000634668">
    <property type="component" value="Unassembled WGS sequence"/>
</dbReference>
<dbReference type="InterPro" id="IPR035992">
    <property type="entry name" value="Ricin_B-like_lectins"/>
</dbReference>
<dbReference type="Gene3D" id="2.80.10.50">
    <property type="match status" value="1"/>
</dbReference>